<sequence length="94" mass="10788">MSACYQATMRQALPAATIVVDHFHVVQLANKAPCEVRRRLTFQNRGRRGHKTDPEWIARNRLTRNREDLTDEQVTTMWTKLEAARPIGTSILTA</sequence>
<gene>
    <name evidence="2" type="ORF">BCF44_14130</name>
</gene>
<proteinExistence type="predicted"/>
<dbReference type="Pfam" id="PF01610">
    <property type="entry name" value="DDE_Tnp_ISL3"/>
    <property type="match status" value="1"/>
</dbReference>
<evidence type="ECO:0000313" key="2">
    <source>
        <dbReference type="EMBL" id="REH17913.1"/>
    </source>
</evidence>
<evidence type="ECO:0000259" key="1">
    <source>
        <dbReference type="Pfam" id="PF01610"/>
    </source>
</evidence>
<reference evidence="2 3" key="1">
    <citation type="submission" date="2018-08" db="EMBL/GenBank/DDBJ databases">
        <title>Genomic Encyclopedia of Archaeal and Bacterial Type Strains, Phase II (KMG-II): from individual species to whole genera.</title>
        <authorList>
            <person name="Goeker M."/>
        </authorList>
    </citation>
    <scope>NUCLEOTIDE SEQUENCE [LARGE SCALE GENOMIC DNA]</scope>
    <source>
        <strain evidence="2 3">DSM 45791</strain>
    </source>
</reference>
<comment type="caution">
    <text evidence="2">The sequence shown here is derived from an EMBL/GenBank/DDBJ whole genome shotgun (WGS) entry which is preliminary data.</text>
</comment>
<name>A0A3E0G624_9PSEU</name>
<dbReference type="InterPro" id="IPR002560">
    <property type="entry name" value="Transposase_DDE"/>
</dbReference>
<dbReference type="EMBL" id="QUNO01000041">
    <property type="protein sequence ID" value="REH17913.1"/>
    <property type="molecule type" value="Genomic_DNA"/>
</dbReference>
<keyword evidence="3" id="KW-1185">Reference proteome</keyword>
<dbReference type="Proteomes" id="UP000256269">
    <property type="component" value="Unassembled WGS sequence"/>
</dbReference>
<feature type="domain" description="Transposase IS204/IS1001/IS1096/IS1165 DDE" evidence="1">
    <location>
        <begin position="1"/>
        <end position="79"/>
    </location>
</feature>
<evidence type="ECO:0000313" key="3">
    <source>
        <dbReference type="Proteomes" id="UP000256269"/>
    </source>
</evidence>
<dbReference type="AlphaFoldDB" id="A0A3E0G624"/>
<protein>
    <submittedName>
        <fullName evidence="2">Transposase</fullName>
    </submittedName>
</protein>
<organism evidence="2 3">
    <name type="scientific">Kutzneria buriramensis</name>
    <dbReference type="NCBI Taxonomy" id="1045776"/>
    <lineage>
        <taxon>Bacteria</taxon>
        <taxon>Bacillati</taxon>
        <taxon>Actinomycetota</taxon>
        <taxon>Actinomycetes</taxon>
        <taxon>Pseudonocardiales</taxon>
        <taxon>Pseudonocardiaceae</taxon>
        <taxon>Kutzneria</taxon>
    </lineage>
</organism>
<accession>A0A3E0G624</accession>